<dbReference type="Pfam" id="PF01189">
    <property type="entry name" value="Methyltr_RsmB-F"/>
    <property type="match status" value="2"/>
</dbReference>
<evidence type="ECO:0000256" key="1">
    <source>
        <dbReference type="ARBA" id="ARBA00022603"/>
    </source>
</evidence>
<evidence type="ECO:0000256" key="3">
    <source>
        <dbReference type="ARBA" id="ARBA00022691"/>
    </source>
</evidence>
<dbReference type="RefSeq" id="XP_002181253.1">
    <property type="nucleotide sequence ID" value="XM_002181217.1"/>
</dbReference>
<feature type="binding site" evidence="5">
    <location>
        <begin position="286"/>
        <end position="292"/>
    </location>
    <ligand>
        <name>S-adenosyl-L-methionine</name>
        <dbReference type="ChEBI" id="CHEBI:59789"/>
    </ligand>
</feature>
<dbReference type="InterPro" id="IPR015947">
    <property type="entry name" value="PUA-like_sf"/>
</dbReference>
<dbReference type="InterPro" id="IPR023267">
    <property type="entry name" value="RCMT"/>
</dbReference>
<dbReference type="AlphaFoldDB" id="B7G2R7"/>
<protein>
    <recommendedName>
        <fullName evidence="6">SAM-dependent MTase RsmB/NOP-type domain-containing protein</fullName>
    </recommendedName>
</protein>
<name>B7G2R7_PHATC</name>
<dbReference type="PROSITE" id="PS50890">
    <property type="entry name" value="PUA"/>
    <property type="match status" value="1"/>
</dbReference>
<dbReference type="SUPFAM" id="SSF88697">
    <property type="entry name" value="PUA domain-like"/>
    <property type="match status" value="1"/>
</dbReference>
<dbReference type="KEGG" id="pti:PHATRDRAFT_47176"/>
<dbReference type="eggNOG" id="KOG1122">
    <property type="taxonomic scope" value="Eukaryota"/>
</dbReference>
<dbReference type="EMBL" id="CM000614">
    <property type="protein sequence ID" value="EEC47176.1"/>
    <property type="molecule type" value="Genomic_DNA"/>
</dbReference>
<dbReference type="PaxDb" id="2850-Phatr47176"/>
<feature type="binding site" evidence="5">
    <location>
        <position position="385"/>
    </location>
    <ligand>
        <name>S-adenosyl-L-methionine</name>
        <dbReference type="ChEBI" id="CHEBI:59789"/>
    </ligand>
</feature>
<comment type="similarity">
    <text evidence="5">Belongs to the class I-like SAM-binding methyltransferase superfamily. RsmB/NOP family.</text>
</comment>
<evidence type="ECO:0000313" key="7">
    <source>
        <dbReference type="EMBL" id="EEC47176.1"/>
    </source>
</evidence>
<keyword evidence="1 5" id="KW-0489">Methyltransferase</keyword>
<keyword evidence="8" id="KW-1185">Reference proteome</keyword>
<evidence type="ECO:0000256" key="2">
    <source>
        <dbReference type="ARBA" id="ARBA00022679"/>
    </source>
</evidence>
<evidence type="ECO:0000313" key="8">
    <source>
        <dbReference type="Proteomes" id="UP000000759"/>
    </source>
</evidence>
<dbReference type="STRING" id="556484.B7G2R7"/>
<dbReference type="GeneID" id="7201956"/>
<feature type="binding site" evidence="5">
    <location>
        <position position="310"/>
    </location>
    <ligand>
        <name>S-adenosyl-L-methionine</name>
        <dbReference type="ChEBI" id="CHEBI:59789"/>
    </ligand>
</feature>
<keyword evidence="2 5" id="KW-0808">Transferase</keyword>
<dbReference type="OrthoDB" id="260824at2759"/>
<comment type="caution">
    <text evidence="5">Lacks conserved residue(s) required for the propagation of feature annotation.</text>
</comment>
<keyword evidence="4 5" id="KW-0694">RNA-binding</keyword>
<sequence length="435" mass="46923">MNASDRPTLLSIEELSVLVSSPVRTHLAGAYRGLYPAANDPAQKLQHEQHLEKVLAAMKVSPRTSTFRVNTIRATRTEVVDKLVLAMNEWAEREGLCTPNPLPISVAAHAVLEDIVSVDIAQSPTTLSSCRIPPLQVELDTDSSFGDEARRARRHRLGWPTTCKVIVCDRLCGEAVLRGSHVFVRGILAADPSIRVGQALAVYADLPQPQRPSWPRGLAVESYTGTCVFVGIGQACCTHASSFDMGPLLPPLSGVLDTHAFLQNLPSTVVVHALNPQPGDTILDLCAAPGGKASHVASFTKNQAVILAADRSRSKVVAMKQRFLALGCTSIVPLHLNATACCMDEPGRPRCSVAEIRAAAKVSERDGLLNVKYFFPGSFDRILLDPPCSALGLRPKLQIGPTRVDDLLAFATYQRKFVPPAVALLKPGGILTYRE</sequence>
<gene>
    <name evidence="7" type="ORF">PHATRDRAFT_47176</name>
</gene>
<reference evidence="8" key="2">
    <citation type="submission" date="2008-08" db="EMBL/GenBank/DDBJ databases">
        <authorList>
            <consortium name="Diatom Consortium"/>
            <person name="Grigoriev I."/>
            <person name="Grimwood J."/>
            <person name="Kuo A."/>
            <person name="Otillar R.P."/>
            <person name="Salamov A."/>
            <person name="Detter J.C."/>
            <person name="Lindquist E."/>
            <person name="Shapiro H."/>
            <person name="Lucas S."/>
            <person name="Glavina del Rio T."/>
            <person name="Pitluck S."/>
            <person name="Rokhsar D."/>
            <person name="Bowler C."/>
        </authorList>
    </citation>
    <scope>GENOME REANNOTATION</scope>
    <source>
        <strain evidence="8">CCAP 1055/1</strain>
    </source>
</reference>
<evidence type="ECO:0000256" key="5">
    <source>
        <dbReference type="PROSITE-ProRule" id="PRU01023"/>
    </source>
</evidence>
<feature type="domain" description="SAM-dependent MTase RsmB/NOP-type" evidence="6">
    <location>
        <begin position="182"/>
        <end position="435"/>
    </location>
</feature>
<dbReference type="InterPro" id="IPR029063">
    <property type="entry name" value="SAM-dependent_MTases_sf"/>
</dbReference>
<accession>B7G2R7</accession>
<organism evidence="7 8">
    <name type="scientific">Phaeodactylum tricornutum (strain CCAP 1055/1)</name>
    <dbReference type="NCBI Taxonomy" id="556484"/>
    <lineage>
        <taxon>Eukaryota</taxon>
        <taxon>Sar</taxon>
        <taxon>Stramenopiles</taxon>
        <taxon>Ochrophyta</taxon>
        <taxon>Bacillariophyta</taxon>
        <taxon>Bacillariophyceae</taxon>
        <taxon>Bacillariophycidae</taxon>
        <taxon>Naviculales</taxon>
        <taxon>Phaeodactylaceae</taxon>
        <taxon>Phaeodactylum</taxon>
    </lineage>
</organism>
<dbReference type="PRINTS" id="PR02008">
    <property type="entry name" value="RCMTFAMILY"/>
</dbReference>
<evidence type="ECO:0000256" key="4">
    <source>
        <dbReference type="ARBA" id="ARBA00022884"/>
    </source>
</evidence>
<evidence type="ECO:0000259" key="6">
    <source>
        <dbReference type="PROSITE" id="PS51686"/>
    </source>
</evidence>
<dbReference type="PROSITE" id="PS51686">
    <property type="entry name" value="SAM_MT_RSMB_NOP"/>
    <property type="match status" value="1"/>
</dbReference>
<dbReference type="PANTHER" id="PTHR22807">
    <property type="entry name" value="NOP2 YEAST -RELATED NOL1/NOP2/FMU SUN DOMAIN-CONTAINING"/>
    <property type="match status" value="1"/>
</dbReference>
<dbReference type="InParanoid" id="B7G2R7"/>
<keyword evidence="3 5" id="KW-0949">S-adenosyl-L-methionine</keyword>
<dbReference type="InterPro" id="IPR049560">
    <property type="entry name" value="MeTrfase_RsmB-F_NOP2_cat"/>
</dbReference>
<dbReference type="Gene3D" id="3.40.50.150">
    <property type="entry name" value="Vaccinia Virus protein VP39"/>
    <property type="match status" value="1"/>
</dbReference>
<dbReference type="SUPFAM" id="SSF53335">
    <property type="entry name" value="S-adenosyl-L-methionine-dependent methyltransferases"/>
    <property type="match status" value="1"/>
</dbReference>
<dbReference type="GO" id="GO:0008173">
    <property type="term" value="F:RNA methyltransferase activity"/>
    <property type="evidence" value="ECO:0007669"/>
    <property type="project" value="InterPro"/>
</dbReference>
<dbReference type="InterPro" id="IPR001678">
    <property type="entry name" value="MeTrfase_RsmB-F_NOP2_dom"/>
</dbReference>
<proteinExistence type="inferred from homology"/>
<dbReference type="PANTHER" id="PTHR22807:SF34">
    <property type="entry name" value="TRNA (CYTOSINE(72)-C(5))-METHYLTRANSFERASE NSUN6"/>
    <property type="match status" value="1"/>
</dbReference>
<dbReference type="GO" id="GO:0003723">
    <property type="term" value="F:RNA binding"/>
    <property type="evidence" value="ECO:0007669"/>
    <property type="project" value="UniProtKB-UniRule"/>
</dbReference>
<reference evidence="7 8" key="1">
    <citation type="journal article" date="2008" name="Nature">
        <title>The Phaeodactylum genome reveals the evolutionary history of diatom genomes.</title>
        <authorList>
            <person name="Bowler C."/>
            <person name="Allen A.E."/>
            <person name="Badger J.H."/>
            <person name="Grimwood J."/>
            <person name="Jabbari K."/>
            <person name="Kuo A."/>
            <person name="Maheswari U."/>
            <person name="Martens C."/>
            <person name="Maumus F."/>
            <person name="Otillar R.P."/>
            <person name="Rayko E."/>
            <person name="Salamov A."/>
            <person name="Vandepoele K."/>
            <person name="Beszteri B."/>
            <person name="Gruber A."/>
            <person name="Heijde M."/>
            <person name="Katinka M."/>
            <person name="Mock T."/>
            <person name="Valentin K."/>
            <person name="Verret F."/>
            <person name="Berges J.A."/>
            <person name="Brownlee C."/>
            <person name="Cadoret J.P."/>
            <person name="Chiovitti A."/>
            <person name="Choi C.J."/>
            <person name="Coesel S."/>
            <person name="De Martino A."/>
            <person name="Detter J.C."/>
            <person name="Durkin C."/>
            <person name="Falciatore A."/>
            <person name="Fournet J."/>
            <person name="Haruta M."/>
            <person name="Huysman M.J."/>
            <person name="Jenkins B.D."/>
            <person name="Jiroutova K."/>
            <person name="Jorgensen R.E."/>
            <person name="Joubert Y."/>
            <person name="Kaplan A."/>
            <person name="Kroger N."/>
            <person name="Kroth P.G."/>
            <person name="La Roche J."/>
            <person name="Lindquist E."/>
            <person name="Lommer M."/>
            <person name="Martin-Jezequel V."/>
            <person name="Lopez P.J."/>
            <person name="Lucas S."/>
            <person name="Mangogna M."/>
            <person name="McGinnis K."/>
            <person name="Medlin L.K."/>
            <person name="Montsant A."/>
            <person name="Oudot-Le Secq M.P."/>
            <person name="Napoli C."/>
            <person name="Obornik M."/>
            <person name="Parker M.S."/>
            <person name="Petit J.L."/>
            <person name="Porcel B.M."/>
            <person name="Poulsen N."/>
            <person name="Robison M."/>
            <person name="Rychlewski L."/>
            <person name="Rynearson T.A."/>
            <person name="Schmutz J."/>
            <person name="Shapiro H."/>
            <person name="Siaut M."/>
            <person name="Stanley M."/>
            <person name="Sussman M.R."/>
            <person name="Taylor A.R."/>
            <person name="Vardi A."/>
            <person name="von Dassow P."/>
            <person name="Vyverman W."/>
            <person name="Willis A."/>
            <person name="Wyrwicz L.S."/>
            <person name="Rokhsar D.S."/>
            <person name="Weissenbach J."/>
            <person name="Armbrust E.V."/>
            <person name="Green B.R."/>
            <person name="Van de Peer Y."/>
            <person name="Grigoriev I.V."/>
        </authorList>
    </citation>
    <scope>NUCLEOTIDE SEQUENCE [LARGE SCALE GENOMIC DNA]</scope>
    <source>
        <strain evidence="7 8">CCAP 1055/1</strain>
    </source>
</reference>
<dbReference type="GO" id="GO:0001510">
    <property type="term" value="P:RNA methylation"/>
    <property type="evidence" value="ECO:0007669"/>
    <property type="project" value="InterPro"/>
</dbReference>
<dbReference type="Proteomes" id="UP000000759">
    <property type="component" value="Chromosome 12"/>
</dbReference>